<dbReference type="RefSeq" id="XP_060328587.1">
    <property type="nucleotide sequence ID" value="XM_060479411.1"/>
</dbReference>
<gene>
    <name evidence="1" type="ORF">EV420DRAFT_1695655</name>
</gene>
<accession>A0AA39K452</accession>
<comment type="caution">
    <text evidence="1">The sequence shown here is derived from an EMBL/GenBank/DDBJ whole genome shotgun (WGS) entry which is preliminary data.</text>
</comment>
<dbReference type="Proteomes" id="UP001175211">
    <property type="component" value="Unassembled WGS sequence"/>
</dbReference>
<dbReference type="GeneID" id="85362959"/>
<organism evidence="1 2">
    <name type="scientific">Armillaria tabescens</name>
    <name type="common">Ringless honey mushroom</name>
    <name type="synonym">Agaricus tabescens</name>
    <dbReference type="NCBI Taxonomy" id="1929756"/>
    <lineage>
        <taxon>Eukaryota</taxon>
        <taxon>Fungi</taxon>
        <taxon>Dikarya</taxon>
        <taxon>Basidiomycota</taxon>
        <taxon>Agaricomycotina</taxon>
        <taxon>Agaricomycetes</taxon>
        <taxon>Agaricomycetidae</taxon>
        <taxon>Agaricales</taxon>
        <taxon>Marasmiineae</taxon>
        <taxon>Physalacriaceae</taxon>
        <taxon>Desarmillaria</taxon>
    </lineage>
</organism>
<proteinExistence type="predicted"/>
<sequence length="361" mass="40848">MNPFHQDNAALRAVTDLVDEYQQRTGCSTILHFPSFATPTHISTILHNPRYLAYTSALLPSIQFEDLNDLAIFLRNSSVYLPPANGKLQKITLVSPRFRSILSRPVDDFPLVDLELWSDISKPFNRVAFSHTGEIIPSRYGGNSNFTSRTSNLTLLEFSKVSMPQDALYQIIRSCSKLDILTLSDILLTTAVEPPSEITSPTERRSHDLKELSISDFYDAYFANFLRMIRKSSNIKFSVSNLQRLMAVMKPTVNSVLSVGIKHELAILLRDNLFRPIGEPRSRLKELRIICEAFGRYTPGNQLAQVSLTSLIRHSALSNVTLDLWQNSAMPIELLSRIVDLWPTDASLNIVYSTQGKIWFQ</sequence>
<keyword evidence="2" id="KW-1185">Reference proteome</keyword>
<dbReference type="EMBL" id="JAUEPS010000027">
    <property type="protein sequence ID" value="KAK0454199.1"/>
    <property type="molecule type" value="Genomic_DNA"/>
</dbReference>
<evidence type="ECO:0000313" key="2">
    <source>
        <dbReference type="Proteomes" id="UP001175211"/>
    </source>
</evidence>
<name>A0AA39K452_ARMTA</name>
<protein>
    <submittedName>
        <fullName evidence="1">Uncharacterized protein</fullName>
    </submittedName>
</protein>
<dbReference type="AlphaFoldDB" id="A0AA39K452"/>
<reference evidence="1" key="1">
    <citation type="submission" date="2023-06" db="EMBL/GenBank/DDBJ databases">
        <authorList>
            <consortium name="Lawrence Berkeley National Laboratory"/>
            <person name="Ahrendt S."/>
            <person name="Sahu N."/>
            <person name="Indic B."/>
            <person name="Wong-Bajracharya J."/>
            <person name="Merenyi Z."/>
            <person name="Ke H.-M."/>
            <person name="Monk M."/>
            <person name="Kocsube S."/>
            <person name="Drula E."/>
            <person name="Lipzen A."/>
            <person name="Balint B."/>
            <person name="Henrissat B."/>
            <person name="Andreopoulos B."/>
            <person name="Martin F.M."/>
            <person name="Harder C.B."/>
            <person name="Rigling D."/>
            <person name="Ford K.L."/>
            <person name="Foster G.D."/>
            <person name="Pangilinan J."/>
            <person name="Papanicolaou A."/>
            <person name="Barry K."/>
            <person name="LaButti K."/>
            <person name="Viragh M."/>
            <person name="Koriabine M."/>
            <person name="Yan M."/>
            <person name="Riley R."/>
            <person name="Champramary S."/>
            <person name="Plett K.L."/>
            <person name="Tsai I.J."/>
            <person name="Slot J."/>
            <person name="Sipos G."/>
            <person name="Plett J."/>
            <person name="Nagy L.G."/>
            <person name="Grigoriev I.V."/>
        </authorList>
    </citation>
    <scope>NUCLEOTIDE SEQUENCE</scope>
    <source>
        <strain evidence="1">CCBAS 213</strain>
    </source>
</reference>
<evidence type="ECO:0000313" key="1">
    <source>
        <dbReference type="EMBL" id="KAK0454199.1"/>
    </source>
</evidence>